<dbReference type="Gene3D" id="3.40.50.1820">
    <property type="entry name" value="alpha/beta hydrolase"/>
    <property type="match status" value="1"/>
</dbReference>
<feature type="domain" description="AB hydrolase-1" evidence="1">
    <location>
        <begin position="16"/>
        <end position="239"/>
    </location>
</feature>
<dbReference type="InterPro" id="IPR029058">
    <property type="entry name" value="AB_hydrolase_fold"/>
</dbReference>
<dbReference type="InterPro" id="IPR000073">
    <property type="entry name" value="AB_hydrolase_1"/>
</dbReference>
<reference evidence="2 3" key="1">
    <citation type="submission" date="2018-05" db="EMBL/GenBank/DDBJ databases">
        <title>Genomic Encyclopedia of Type Strains, Phase IV (KMG-IV): sequencing the most valuable type-strain genomes for metagenomic binning, comparative biology and taxonomic classification.</title>
        <authorList>
            <person name="Goeker M."/>
        </authorList>
    </citation>
    <scope>NUCLEOTIDE SEQUENCE [LARGE SCALE GENOMIC DNA]</scope>
    <source>
        <strain evidence="2 3">DSM 28556</strain>
    </source>
</reference>
<accession>A0A2V3VGW7</accession>
<dbReference type="Proteomes" id="UP000247978">
    <property type="component" value="Unassembled WGS sequence"/>
</dbReference>
<sequence>MTLFYRESGNIDGSFLLFIHGGGVSGWMWDKQVQYFNNYHCIVPDLLKQEGDNDIAEFSIKNSAEQLLMLIEKKAKNKKVIVIGFSLGAQIAMQMVSMKPKLIDFVMINSALVRPFPFAKYFISPSVKLTFPFIKNKTFSKLQAKTLYIGDEYFEKYYEESSNMKQDSLINILKDNMAFEIPENFSKVQAKILVTVGEKEKGIMKKSAVDIVKHNPHCEGVILPNIGHGIPLAEPDRFNHMVEEWMKEGKVPNGKLINDGI</sequence>
<dbReference type="InterPro" id="IPR050266">
    <property type="entry name" value="AB_hydrolase_sf"/>
</dbReference>
<organism evidence="2 3">
    <name type="scientific">Pseudogracilibacillus auburnensis</name>
    <dbReference type="NCBI Taxonomy" id="1494959"/>
    <lineage>
        <taxon>Bacteria</taxon>
        <taxon>Bacillati</taxon>
        <taxon>Bacillota</taxon>
        <taxon>Bacilli</taxon>
        <taxon>Bacillales</taxon>
        <taxon>Bacillaceae</taxon>
        <taxon>Pseudogracilibacillus</taxon>
    </lineage>
</organism>
<name>A0A2V3VGW7_9BACI</name>
<protein>
    <submittedName>
        <fullName evidence="2">Pimeloyl-ACP methyl ester carboxylesterase</fullName>
    </submittedName>
</protein>
<evidence type="ECO:0000313" key="2">
    <source>
        <dbReference type="EMBL" id="PXW80840.1"/>
    </source>
</evidence>
<proteinExistence type="predicted"/>
<dbReference type="AlphaFoldDB" id="A0A2V3VGW7"/>
<dbReference type="OrthoDB" id="9776853at2"/>
<dbReference type="RefSeq" id="WP_110397524.1">
    <property type="nucleotide sequence ID" value="NZ_JBHUHB010000001.1"/>
</dbReference>
<gene>
    <name evidence="2" type="ORF">DFR56_12515</name>
</gene>
<evidence type="ECO:0000259" key="1">
    <source>
        <dbReference type="Pfam" id="PF12697"/>
    </source>
</evidence>
<evidence type="ECO:0000313" key="3">
    <source>
        <dbReference type="Proteomes" id="UP000247978"/>
    </source>
</evidence>
<comment type="caution">
    <text evidence="2">The sequence shown here is derived from an EMBL/GenBank/DDBJ whole genome shotgun (WGS) entry which is preliminary data.</text>
</comment>
<dbReference type="SUPFAM" id="SSF53474">
    <property type="entry name" value="alpha/beta-Hydrolases"/>
    <property type="match status" value="1"/>
</dbReference>
<dbReference type="EMBL" id="QJJQ01000025">
    <property type="protein sequence ID" value="PXW80840.1"/>
    <property type="molecule type" value="Genomic_DNA"/>
</dbReference>
<keyword evidence="3" id="KW-1185">Reference proteome</keyword>
<dbReference type="PANTHER" id="PTHR43798">
    <property type="entry name" value="MONOACYLGLYCEROL LIPASE"/>
    <property type="match status" value="1"/>
</dbReference>
<dbReference type="Pfam" id="PF12697">
    <property type="entry name" value="Abhydrolase_6"/>
    <property type="match status" value="1"/>
</dbReference>